<evidence type="ECO:0000256" key="1">
    <source>
        <dbReference type="ARBA" id="ARBA00008072"/>
    </source>
</evidence>
<dbReference type="InterPro" id="IPR036291">
    <property type="entry name" value="NAD(P)-bd_dom_sf"/>
</dbReference>
<dbReference type="InterPro" id="IPR013149">
    <property type="entry name" value="ADH-like_C"/>
</dbReference>
<dbReference type="InterPro" id="IPR011032">
    <property type="entry name" value="GroES-like_sf"/>
</dbReference>
<feature type="domain" description="Enoyl reductase (ER)" evidence="7">
    <location>
        <begin position="12"/>
        <end position="369"/>
    </location>
</feature>
<dbReference type="OrthoDB" id="3265141at2"/>
<proteinExistence type="inferred from homology"/>
<name>A0A1M6XPL9_PSETH</name>
<comment type="similarity">
    <text evidence="1 6">Belongs to the zinc-containing alcohol dehydrogenase family.</text>
</comment>
<protein>
    <submittedName>
        <fullName evidence="8">S-(Hydroxymethyl)glutathione dehydrogenase / alcohol dehydrogenase</fullName>
    </submittedName>
</protein>
<keyword evidence="2 6" id="KW-0479">Metal-binding</keyword>
<dbReference type="Proteomes" id="UP000184363">
    <property type="component" value="Unassembled WGS sequence"/>
</dbReference>
<keyword evidence="4" id="KW-0560">Oxidoreductase</keyword>
<evidence type="ECO:0000256" key="5">
    <source>
        <dbReference type="ARBA" id="ARBA00023027"/>
    </source>
</evidence>
<dbReference type="Pfam" id="PF08240">
    <property type="entry name" value="ADH_N"/>
    <property type="match status" value="1"/>
</dbReference>
<dbReference type="GO" id="GO:0051903">
    <property type="term" value="F:S-(hydroxymethyl)glutathione dehydrogenase [NAD(P)+] activity"/>
    <property type="evidence" value="ECO:0007669"/>
    <property type="project" value="TreeGrafter"/>
</dbReference>
<keyword evidence="9" id="KW-1185">Reference proteome</keyword>
<dbReference type="GO" id="GO:0008270">
    <property type="term" value="F:zinc ion binding"/>
    <property type="evidence" value="ECO:0007669"/>
    <property type="project" value="InterPro"/>
</dbReference>
<reference evidence="8 9" key="1">
    <citation type="submission" date="2016-11" db="EMBL/GenBank/DDBJ databases">
        <authorList>
            <person name="Jaros S."/>
            <person name="Januszkiewicz K."/>
            <person name="Wedrychowicz H."/>
        </authorList>
    </citation>
    <scope>NUCLEOTIDE SEQUENCE [LARGE SCALE GENOMIC DNA]</scope>
    <source>
        <strain evidence="8 9">DSM 43832</strain>
    </source>
</reference>
<dbReference type="SUPFAM" id="SSF50129">
    <property type="entry name" value="GroES-like"/>
    <property type="match status" value="2"/>
</dbReference>
<gene>
    <name evidence="8" type="ORF">SAMN05443637_117132</name>
</gene>
<dbReference type="PANTHER" id="PTHR43880">
    <property type="entry name" value="ALCOHOL DEHYDROGENASE"/>
    <property type="match status" value="1"/>
</dbReference>
<keyword evidence="3 6" id="KW-0862">Zinc</keyword>
<dbReference type="InterPro" id="IPR002328">
    <property type="entry name" value="ADH_Zn_CS"/>
</dbReference>
<dbReference type="Pfam" id="PF00107">
    <property type="entry name" value="ADH_zinc_N"/>
    <property type="match status" value="1"/>
</dbReference>
<dbReference type="PANTHER" id="PTHR43880:SF12">
    <property type="entry name" value="ALCOHOL DEHYDROGENASE CLASS-3"/>
    <property type="match status" value="1"/>
</dbReference>
<dbReference type="InterPro" id="IPR013154">
    <property type="entry name" value="ADH-like_N"/>
</dbReference>
<evidence type="ECO:0000256" key="2">
    <source>
        <dbReference type="ARBA" id="ARBA00022723"/>
    </source>
</evidence>
<sequence length="369" mass="38071">METTAAVLRETGKPLSVERIELDEPGPGEVLIRMAAAGICFSDHHFLSGRRVMRLPAVIGHEGAGVVEAVGPGVAGIAPGDHVVQTFVAPCGRCLRCKRRKFTYCEVGLGVADGTMMDGTFRMRSASGEIGTGMRLGSFSQYTVSPETACVVIPKDIDLTVACLVSCGVSTGVGAALNIAAVRPGDTVAVFGVGGVGTAAVAGAVAGGAASVIAVDVVDAKLEAARTFGATHTVNAREVDPVAGIREATGGYGVEKAILCIDVVLPEHLAAAVDSLDKGGAAVVVGGSESSLDHIPTPPASLMRDSKSVVGTMYGGLDPHRDVLRYLDLHRAGRLPLDRFVSRTYPLEEINTAMDDLLAGRNIRGVVVF</sequence>
<dbReference type="GO" id="GO:0046294">
    <property type="term" value="P:formaldehyde catabolic process"/>
    <property type="evidence" value="ECO:0007669"/>
    <property type="project" value="TreeGrafter"/>
</dbReference>
<dbReference type="EMBL" id="FRAP01000017">
    <property type="protein sequence ID" value="SHL07960.1"/>
    <property type="molecule type" value="Genomic_DNA"/>
</dbReference>
<dbReference type="STRING" id="1848.SAMN05443637_117132"/>
<dbReference type="SUPFAM" id="SSF51735">
    <property type="entry name" value="NAD(P)-binding Rossmann-fold domains"/>
    <property type="match status" value="1"/>
</dbReference>
<evidence type="ECO:0000313" key="9">
    <source>
        <dbReference type="Proteomes" id="UP000184363"/>
    </source>
</evidence>
<dbReference type="RefSeq" id="WP_073458933.1">
    <property type="nucleotide sequence ID" value="NZ_FRAP01000017.1"/>
</dbReference>
<evidence type="ECO:0000256" key="6">
    <source>
        <dbReference type="RuleBase" id="RU361277"/>
    </source>
</evidence>
<evidence type="ECO:0000256" key="3">
    <source>
        <dbReference type="ARBA" id="ARBA00022833"/>
    </source>
</evidence>
<dbReference type="AlphaFoldDB" id="A0A1M6XPL9"/>
<dbReference type="GO" id="GO:0005829">
    <property type="term" value="C:cytosol"/>
    <property type="evidence" value="ECO:0007669"/>
    <property type="project" value="TreeGrafter"/>
</dbReference>
<dbReference type="PROSITE" id="PS00059">
    <property type="entry name" value="ADH_ZINC"/>
    <property type="match status" value="1"/>
</dbReference>
<accession>A0A1M6XPL9</accession>
<evidence type="ECO:0000259" key="7">
    <source>
        <dbReference type="SMART" id="SM00829"/>
    </source>
</evidence>
<dbReference type="InterPro" id="IPR020843">
    <property type="entry name" value="ER"/>
</dbReference>
<evidence type="ECO:0000256" key="4">
    <source>
        <dbReference type="ARBA" id="ARBA00023002"/>
    </source>
</evidence>
<dbReference type="Gene3D" id="3.90.180.10">
    <property type="entry name" value="Medium-chain alcohol dehydrogenases, catalytic domain"/>
    <property type="match status" value="1"/>
</dbReference>
<comment type="cofactor">
    <cofactor evidence="6">
        <name>Zn(2+)</name>
        <dbReference type="ChEBI" id="CHEBI:29105"/>
    </cofactor>
</comment>
<dbReference type="Gene3D" id="3.40.50.720">
    <property type="entry name" value="NAD(P)-binding Rossmann-like Domain"/>
    <property type="match status" value="1"/>
</dbReference>
<evidence type="ECO:0000313" key="8">
    <source>
        <dbReference type="EMBL" id="SHL07960.1"/>
    </source>
</evidence>
<organism evidence="8 9">
    <name type="scientific">Pseudonocardia thermophila</name>
    <dbReference type="NCBI Taxonomy" id="1848"/>
    <lineage>
        <taxon>Bacteria</taxon>
        <taxon>Bacillati</taxon>
        <taxon>Actinomycetota</taxon>
        <taxon>Actinomycetes</taxon>
        <taxon>Pseudonocardiales</taxon>
        <taxon>Pseudonocardiaceae</taxon>
        <taxon>Pseudonocardia</taxon>
    </lineage>
</organism>
<dbReference type="SMART" id="SM00829">
    <property type="entry name" value="PKS_ER"/>
    <property type="match status" value="1"/>
</dbReference>
<keyword evidence="5" id="KW-0520">NAD</keyword>